<name>A0A6G0IS86_LARCR</name>
<evidence type="ECO:0000313" key="2">
    <source>
        <dbReference type="EMBL" id="KAE8294388.1"/>
    </source>
</evidence>
<organism evidence="2 3">
    <name type="scientific">Larimichthys crocea</name>
    <name type="common">Large yellow croaker</name>
    <name type="synonym">Pseudosciaena crocea</name>
    <dbReference type="NCBI Taxonomy" id="215358"/>
    <lineage>
        <taxon>Eukaryota</taxon>
        <taxon>Metazoa</taxon>
        <taxon>Chordata</taxon>
        <taxon>Craniata</taxon>
        <taxon>Vertebrata</taxon>
        <taxon>Euteleostomi</taxon>
        <taxon>Actinopterygii</taxon>
        <taxon>Neopterygii</taxon>
        <taxon>Teleostei</taxon>
        <taxon>Neoteleostei</taxon>
        <taxon>Acanthomorphata</taxon>
        <taxon>Eupercaria</taxon>
        <taxon>Sciaenidae</taxon>
        <taxon>Larimichthys</taxon>
    </lineage>
</organism>
<dbReference type="AlphaFoldDB" id="A0A6G0IS86"/>
<feature type="transmembrane region" description="Helical" evidence="1">
    <location>
        <begin position="30"/>
        <end position="53"/>
    </location>
</feature>
<evidence type="ECO:0000256" key="1">
    <source>
        <dbReference type="SAM" id="Phobius"/>
    </source>
</evidence>
<protein>
    <submittedName>
        <fullName evidence="2">Uncharacterized protein</fullName>
    </submittedName>
</protein>
<keyword evidence="1" id="KW-1133">Transmembrane helix</keyword>
<keyword evidence="1" id="KW-0472">Membrane</keyword>
<comment type="caution">
    <text evidence="2">The sequence shown here is derived from an EMBL/GenBank/DDBJ whole genome shotgun (WGS) entry which is preliminary data.</text>
</comment>
<keyword evidence="3" id="KW-1185">Reference proteome</keyword>
<gene>
    <name evidence="2" type="ORF">D5F01_LYC07341</name>
</gene>
<proteinExistence type="predicted"/>
<keyword evidence="1" id="KW-0812">Transmembrane</keyword>
<dbReference type="EMBL" id="REGW02000007">
    <property type="protein sequence ID" value="KAE8294388.1"/>
    <property type="molecule type" value="Genomic_DNA"/>
</dbReference>
<dbReference type="Proteomes" id="UP000424527">
    <property type="component" value="Unassembled WGS sequence"/>
</dbReference>
<accession>A0A6G0IS86</accession>
<reference evidence="2 3" key="1">
    <citation type="submission" date="2019-07" db="EMBL/GenBank/DDBJ databases">
        <title>Chromosome genome assembly for large yellow croaker.</title>
        <authorList>
            <person name="Xiao S."/>
        </authorList>
    </citation>
    <scope>NUCLEOTIDE SEQUENCE [LARGE SCALE GENOMIC DNA]</scope>
    <source>
        <strain evidence="2">JMULYC20181020</strain>
        <tissue evidence="2">Muscle</tissue>
    </source>
</reference>
<evidence type="ECO:0000313" key="3">
    <source>
        <dbReference type="Proteomes" id="UP000424527"/>
    </source>
</evidence>
<sequence>MEVIEMTNNSKAVHQPRRSTVGHSGCFKCVVTLATVMGLIIVAMVAGFILHFFRFTTSGNEDAPPARVPIVCHLTKSDEQGIYDIFTVEKGATYLILGWVKFSEAPNEELTLIQMRNGEDNRTLQRKTETETENQEEIFFGTKVKMAPGAKISISFPSEYKDSSFIVYEL</sequence>